<protein>
    <submittedName>
        <fullName evidence="1">Uncharacterized protein</fullName>
    </submittedName>
</protein>
<proteinExistence type="predicted"/>
<dbReference type="EMBL" id="JBJKFK010000057">
    <property type="protein sequence ID" value="KAL3320365.1"/>
    <property type="molecule type" value="Genomic_DNA"/>
</dbReference>
<name>A0ABD2QLF1_9PLAT</name>
<evidence type="ECO:0000313" key="1">
    <source>
        <dbReference type="EMBL" id="KAL3320365.1"/>
    </source>
</evidence>
<dbReference type="Proteomes" id="UP001626550">
    <property type="component" value="Unassembled WGS sequence"/>
</dbReference>
<dbReference type="AlphaFoldDB" id="A0ABD2QLF1"/>
<sequence>MVLQQGLGNDFLLLMKENQQLKTEIKAMQAREHSWQMLWQSLQKYVPPDVLEQTQITNGGAPAPSDSPVQTWIPVSNAQMLPPFVQVPAGFVYNGTTHTPDDSKK</sequence>
<gene>
    <name evidence="1" type="ORF">Ciccas_000955</name>
</gene>
<accession>A0ABD2QLF1</accession>
<organism evidence="1 2">
    <name type="scientific">Cichlidogyrus casuarinus</name>
    <dbReference type="NCBI Taxonomy" id="1844966"/>
    <lineage>
        <taxon>Eukaryota</taxon>
        <taxon>Metazoa</taxon>
        <taxon>Spiralia</taxon>
        <taxon>Lophotrochozoa</taxon>
        <taxon>Platyhelminthes</taxon>
        <taxon>Monogenea</taxon>
        <taxon>Monopisthocotylea</taxon>
        <taxon>Dactylogyridea</taxon>
        <taxon>Ancyrocephalidae</taxon>
        <taxon>Cichlidogyrus</taxon>
    </lineage>
</organism>
<reference evidence="1 2" key="1">
    <citation type="submission" date="2024-11" db="EMBL/GenBank/DDBJ databases">
        <title>Adaptive evolution of stress response genes in parasites aligns with host niche diversity.</title>
        <authorList>
            <person name="Hahn C."/>
            <person name="Resl P."/>
        </authorList>
    </citation>
    <scope>NUCLEOTIDE SEQUENCE [LARGE SCALE GENOMIC DNA]</scope>
    <source>
        <strain evidence="1">EGGRZ-B1_66</strain>
        <tissue evidence="1">Body</tissue>
    </source>
</reference>
<evidence type="ECO:0000313" key="2">
    <source>
        <dbReference type="Proteomes" id="UP001626550"/>
    </source>
</evidence>
<keyword evidence="2" id="KW-1185">Reference proteome</keyword>
<comment type="caution">
    <text evidence="1">The sequence shown here is derived from an EMBL/GenBank/DDBJ whole genome shotgun (WGS) entry which is preliminary data.</text>
</comment>